<organism evidence="1 2">
    <name type="scientific">Actinomadura keratinilytica</name>
    <dbReference type="NCBI Taxonomy" id="547461"/>
    <lineage>
        <taxon>Bacteria</taxon>
        <taxon>Bacillati</taxon>
        <taxon>Actinomycetota</taxon>
        <taxon>Actinomycetes</taxon>
        <taxon>Streptosporangiales</taxon>
        <taxon>Thermomonosporaceae</taxon>
        <taxon>Actinomadura</taxon>
    </lineage>
</organism>
<protein>
    <recommendedName>
        <fullName evidence="3">ASCH domain-containing protein</fullName>
    </recommendedName>
</protein>
<name>A0ABP7Y888_9ACTN</name>
<sequence length="195" mass="22006">MVARDRSRYGPEFAIESVASKLAIDPAKRLRAWVREDAPELLRPVEGIPAEPVRLSARERRAREAALRAVTLREPWAGHVAEGRTSVLGRHHRTRYRGTLLIHAGRGAELTGVPLPRPDIRHFGFIVAVAELVGCHPDDGQCAPIPPASRWHWELADVQPLPRSVAARGRPGLWRPTHETIRLVEREVPLWWPYL</sequence>
<dbReference type="InterPro" id="IPR015947">
    <property type="entry name" value="PUA-like_sf"/>
</dbReference>
<dbReference type="Gene3D" id="2.30.130.30">
    <property type="entry name" value="Hypothetical protein"/>
    <property type="match status" value="1"/>
</dbReference>
<keyword evidence="2" id="KW-1185">Reference proteome</keyword>
<evidence type="ECO:0000313" key="2">
    <source>
        <dbReference type="Proteomes" id="UP001500266"/>
    </source>
</evidence>
<dbReference type="SUPFAM" id="SSF88697">
    <property type="entry name" value="PUA domain-like"/>
    <property type="match status" value="1"/>
</dbReference>
<proteinExistence type="predicted"/>
<evidence type="ECO:0008006" key="3">
    <source>
        <dbReference type="Google" id="ProtNLM"/>
    </source>
</evidence>
<gene>
    <name evidence="1" type="ORF">GCM10022416_11930</name>
</gene>
<accession>A0ABP7Y888</accession>
<reference evidence="2" key="1">
    <citation type="journal article" date="2019" name="Int. J. Syst. Evol. Microbiol.">
        <title>The Global Catalogue of Microorganisms (GCM) 10K type strain sequencing project: providing services to taxonomists for standard genome sequencing and annotation.</title>
        <authorList>
            <consortium name="The Broad Institute Genomics Platform"/>
            <consortium name="The Broad Institute Genome Sequencing Center for Infectious Disease"/>
            <person name="Wu L."/>
            <person name="Ma J."/>
        </authorList>
    </citation>
    <scope>NUCLEOTIDE SEQUENCE [LARGE SCALE GENOMIC DNA]</scope>
    <source>
        <strain evidence="2">JCM 17316</strain>
    </source>
</reference>
<comment type="caution">
    <text evidence="1">The sequence shown here is derived from an EMBL/GenBank/DDBJ whole genome shotgun (WGS) entry which is preliminary data.</text>
</comment>
<dbReference type="Proteomes" id="UP001500266">
    <property type="component" value="Unassembled WGS sequence"/>
</dbReference>
<evidence type="ECO:0000313" key="1">
    <source>
        <dbReference type="EMBL" id="GAA4132299.1"/>
    </source>
</evidence>
<dbReference type="EMBL" id="BAABDO010000010">
    <property type="protein sequence ID" value="GAA4132299.1"/>
    <property type="molecule type" value="Genomic_DNA"/>
</dbReference>